<proteinExistence type="predicted"/>
<dbReference type="PROSITE" id="PS51257">
    <property type="entry name" value="PROKAR_LIPOPROTEIN"/>
    <property type="match status" value="1"/>
</dbReference>
<evidence type="ECO:0000259" key="2">
    <source>
        <dbReference type="Pfam" id="PF20434"/>
    </source>
</evidence>
<dbReference type="Gene3D" id="3.40.50.1820">
    <property type="entry name" value="alpha/beta hydrolase"/>
    <property type="match status" value="1"/>
</dbReference>
<keyword evidence="4" id="KW-1185">Reference proteome</keyword>
<sequence length="303" mass="33229">MIRHALLATALLLTGCASHEGRPSNARIGSVGPVAVTVTRDFVYTPAHWPQPLKADLYKPAGNGPFPAVVMIHGGGWEGRSRDDMNDISQRVAERGYVVLNMSYRFAPQWHFPAQLQDVQQAIIWLREHASDLNVLKNRIGAWGYSAGAHLAALAGVTSPDDKWFVEGTRVQAVVAGGTPVDLRYYKNGPLTNGLIGASYERNPDLWREASPLALVSGDDPPMFLYHGTFDITVGDNNAHAMYQALNANGIPAELYLMRGLEHLSTFIVDRPVDNGIDFLDLYLRTAQPKLTGRSDEAGSIRR</sequence>
<accession>A0ABS1X6L3</accession>
<organism evidence="3 4">
    <name type="scientific">Steroidobacter gossypii</name>
    <dbReference type="NCBI Taxonomy" id="2805490"/>
    <lineage>
        <taxon>Bacteria</taxon>
        <taxon>Pseudomonadati</taxon>
        <taxon>Pseudomonadota</taxon>
        <taxon>Gammaproteobacteria</taxon>
        <taxon>Steroidobacterales</taxon>
        <taxon>Steroidobacteraceae</taxon>
        <taxon>Steroidobacter</taxon>
    </lineage>
</organism>
<dbReference type="GO" id="GO:0016787">
    <property type="term" value="F:hydrolase activity"/>
    <property type="evidence" value="ECO:0007669"/>
    <property type="project" value="UniProtKB-KW"/>
</dbReference>
<name>A0ABS1X6L3_9GAMM</name>
<evidence type="ECO:0000256" key="1">
    <source>
        <dbReference type="ARBA" id="ARBA00022801"/>
    </source>
</evidence>
<dbReference type="Pfam" id="PF20434">
    <property type="entry name" value="BD-FAE"/>
    <property type="match status" value="1"/>
</dbReference>
<feature type="domain" description="BD-FAE-like" evidence="2">
    <location>
        <begin position="56"/>
        <end position="246"/>
    </location>
</feature>
<comment type="caution">
    <text evidence="3">The sequence shown here is derived from an EMBL/GenBank/DDBJ whole genome shotgun (WGS) entry which is preliminary data.</text>
</comment>
<dbReference type="SUPFAM" id="SSF53474">
    <property type="entry name" value="alpha/beta-Hydrolases"/>
    <property type="match status" value="1"/>
</dbReference>
<dbReference type="InterPro" id="IPR049492">
    <property type="entry name" value="BD-FAE-like_dom"/>
</dbReference>
<dbReference type="RefSeq" id="WP_203170997.1">
    <property type="nucleotide sequence ID" value="NZ_JAEVLS010000010.1"/>
</dbReference>
<evidence type="ECO:0000313" key="4">
    <source>
        <dbReference type="Proteomes" id="UP000661077"/>
    </source>
</evidence>
<dbReference type="InterPro" id="IPR029058">
    <property type="entry name" value="AB_hydrolase_fold"/>
</dbReference>
<keyword evidence="1 3" id="KW-0378">Hydrolase</keyword>
<dbReference type="EMBL" id="JAEVLS010000010">
    <property type="protein sequence ID" value="MBM0108825.1"/>
    <property type="molecule type" value="Genomic_DNA"/>
</dbReference>
<dbReference type="Proteomes" id="UP000661077">
    <property type="component" value="Unassembled WGS sequence"/>
</dbReference>
<gene>
    <name evidence="3" type="ORF">JM946_29180</name>
</gene>
<reference evidence="3 4" key="1">
    <citation type="journal article" date="2021" name="Int. J. Syst. Evol. Microbiol.">
        <title>Steroidobacter gossypii sp. nov., isolated from soil of cotton cropping field.</title>
        <authorList>
            <person name="Huang R."/>
            <person name="Yang S."/>
            <person name="Zhen C."/>
            <person name="Liu W."/>
        </authorList>
    </citation>
    <scope>NUCLEOTIDE SEQUENCE [LARGE SCALE GENOMIC DNA]</scope>
    <source>
        <strain evidence="3 4">S1-65</strain>
    </source>
</reference>
<dbReference type="InterPro" id="IPR050300">
    <property type="entry name" value="GDXG_lipolytic_enzyme"/>
</dbReference>
<dbReference type="PANTHER" id="PTHR48081:SF13">
    <property type="entry name" value="ALPHA_BETA HYDROLASE"/>
    <property type="match status" value="1"/>
</dbReference>
<evidence type="ECO:0000313" key="3">
    <source>
        <dbReference type="EMBL" id="MBM0108825.1"/>
    </source>
</evidence>
<dbReference type="PANTHER" id="PTHR48081">
    <property type="entry name" value="AB HYDROLASE SUPERFAMILY PROTEIN C4A8.06C"/>
    <property type="match status" value="1"/>
</dbReference>
<protein>
    <submittedName>
        <fullName evidence="3">Alpha/beta hydrolase</fullName>
    </submittedName>
</protein>